<dbReference type="Proteomes" id="UP001140502">
    <property type="component" value="Unassembled WGS sequence"/>
</dbReference>
<evidence type="ECO:0000313" key="2">
    <source>
        <dbReference type="EMBL" id="KAJ4315509.1"/>
    </source>
</evidence>
<feature type="region of interest" description="Disordered" evidence="1">
    <location>
        <begin position="1"/>
        <end position="80"/>
    </location>
</feature>
<protein>
    <submittedName>
        <fullName evidence="2">Uncharacterized protein</fullName>
    </submittedName>
</protein>
<reference evidence="2" key="1">
    <citation type="submission" date="2022-10" db="EMBL/GenBank/DDBJ databases">
        <title>Tapping the CABI collections for fungal endophytes: first genome assemblies for Collariella, Neodidymelliopsis, Ascochyta clinopodiicola, Didymella pomorum, Didymosphaeria variabile, Neocosmospora piperis and Neocucurbitaria cava.</title>
        <authorList>
            <person name="Hill R."/>
        </authorList>
    </citation>
    <scope>NUCLEOTIDE SEQUENCE</scope>
    <source>
        <strain evidence="2">IMI 366586</strain>
    </source>
</reference>
<gene>
    <name evidence="2" type="ORF">N0V84_008335</name>
</gene>
<evidence type="ECO:0000313" key="3">
    <source>
        <dbReference type="Proteomes" id="UP001140502"/>
    </source>
</evidence>
<name>A0A9W8W8C9_9HYPO</name>
<dbReference type="OrthoDB" id="10466666at2759"/>
<dbReference type="EMBL" id="JAPEUR010000202">
    <property type="protein sequence ID" value="KAJ4315509.1"/>
    <property type="molecule type" value="Genomic_DNA"/>
</dbReference>
<proteinExistence type="predicted"/>
<feature type="compositionally biased region" description="Polar residues" evidence="1">
    <location>
        <begin position="23"/>
        <end position="36"/>
    </location>
</feature>
<sequence length="126" mass="12875">MKSGTTSGSQIPKPIEYKHALPSATQSGGNQASTAAHSPEKQPRGQITEPLRSSGATYVPASAGSSSDKENSGARTAAAMNLPYPANVVVTAGADEEKVPGIAVDAAEVAIEVVQLVRKQARVLHA</sequence>
<evidence type="ECO:0000256" key="1">
    <source>
        <dbReference type="SAM" id="MobiDB-lite"/>
    </source>
</evidence>
<keyword evidence="3" id="KW-1185">Reference proteome</keyword>
<feature type="compositionally biased region" description="Polar residues" evidence="1">
    <location>
        <begin position="1"/>
        <end position="10"/>
    </location>
</feature>
<organism evidence="2 3">
    <name type="scientific">Fusarium piperis</name>
    <dbReference type="NCBI Taxonomy" id="1435070"/>
    <lineage>
        <taxon>Eukaryota</taxon>
        <taxon>Fungi</taxon>
        <taxon>Dikarya</taxon>
        <taxon>Ascomycota</taxon>
        <taxon>Pezizomycotina</taxon>
        <taxon>Sordariomycetes</taxon>
        <taxon>Hypocreomycetidae</taxon>
        <taxon>Hypocreales</taxon>
        <taxon>Nectriaceae</taxon>
        <taxon>Fusarium</taxon>
        <taxon>Fusarium solani species complex</taxon>
    </lineage>
</organism>
<dbReference type="AlphaFoldDB" id="A0A9W8W8C9"/>
<comment type="caution">
    <text evidence="2">The sequence shown here is derived from an EMBL/GenBank/DDBJ whole genome shotgun (WGS) entry which is preliminary data.</text>
</comment>
<accession>A0A9W8W8C9</accession>